<organism evidence="4 5">
    <name type="scientific">Lentibacillus halophilus</name>
    <dbReference type="NCBI Taxonomy" id="295065"/>
    <lineage>
        <taxon>Bacteria</taxon>
        <taxon>Bacillati</taxon>
        <taxon>Bacillota</taxon>
        <taxon>Bacilli</taxon>
        <taxon>Bacillales</taxon>
        <taxon>Bacillaceae</taxon>
        <taxon>Lentibacillus</taxon>
    </lineage>
</organism>
<reference evidence="4 5" key="1">
    <citation type="journal article" date="2019" name="Int. J. Syst. Evol. Microbiol.">
        <title>The Global Catalogue of Microorganisms (GCM) 10K type strain sequencing project: providing services to taxonomists for standard genome sequencing and annotation.</title>
        <authorList>
            <consortium name="The Broad Institute Genomics Platform"/>
            <consortium name="The Broad Institute Genome Sequencing Center for Infectious Disease"/>
            <person name="Wu L."/>
            <person name="Ma J."/>
        </authorList>
    </citation>
    <scope>NUCLEOTIDE SEQUENCE [LARGE SCALE GENOMIC DNA]</scope>
    <source>
        <strain evidence="4 5">JCM 12149</strain>
    </source>
</reference>
<gene>
    <name evidence="4" type="ORF">GCM10008983_03900</name>
</gene>
<feature type="domain" description="DUF1731" evidence="3">
    <location>
        <begin position="244"/>
        <end position="292"/>
    </location>
</feature>
<dbReference type="PANTHER" id="PTHR11092:SF0">
    <property type="entry name" value="EPIMERASE FAMILY PROTEIN SDR39U1"/>
    <property type="match status" value="1"/>
</dbReference>
<comment type="similarity">
    <text evidence="1">Belongs to the NAD(P)-dependent epimerase/dehydratase family. SDR39U1 subfamily.</text>
</comment>
<dbReference type="Gene3D" id="3.40.50.720">
    <property type="entry name" value="NAD(P)-binding Rossmann-like Domain"/>
    <property type="match status" value="1"/>
</dbReference>
<keyword evidence="5" id="KW-1185">Reference proteome</keyword>
<dbReference type="Pfam" id="PF08338">
    <property type="entry name" value="DUF1731"/>
    <property type="match status" value="1"/>
</dbReference>
<dbReference type="SUPFAM" id="SSF51735">
    <property type="entry name" value="NAD(P)-binding Rossmann-fold domains"/>
    <property type="match status" value="1"/>
</dbReference>
<dbReference type="RefSeq" id="WP_343750818.1">
    <property type="nucleotide sequence ID" value="NZ_BAAADM010000008.1"/>
</dbReference>
<evidence type="ECO:0000313" key="5">
    <source>
        <dbReference type="Proteomes" id="UP001501459"/>
    </source>
</evidence>
<proteinExistence type="inferred from homology"/>
<dbReference type="Proteomes" id="UP001501459">
    <property type="component" value="Unassembled WGS sequence"/>
</dbReference>
<dbReference type="Pfam" id="PF01370">
    <property type="entry name" value="Epimerase"/>
    <property type="match status" value="1"/>
</dbReference>
<accession>A0ABN0Z3C5</accession>
<dbReference type="InterPro" id="IPR001509">
    <property type="entry name" value="Epimerase_deHydtase"/>
</dbReference>
<dbReference type="PANTHER" id="PTHR11092">
    <property type="entry name" value="SUGAR NUCLEOTIDE EPIMERASE RELATED"/>
    <property type="match status" value="1"/>
</dbReference>
<evidence type="ECO:0000259" key="3">
    <source>
        <dbReference type="Pfam" id="PF08338"/>
    </source>
</evidence>
<evidence type="ECO:0000256" key="1">
    <source>
        <dbReference type="ARBA" id="ARBA00009353"/>
    </source>
</evidence>
<protein>
    <submittedName>
        <fullName evidence="4">TIGR01777 family oxidoreductase</fullName>
    </submittedName>
</protein>
<dbReference type="EMBL" id="BAAADM010000008">
    <property type="protein sequence ID" value="GAA0430694.1"/>
    <property type="molecule type" value="Genomic_DNA"/>
</dbReference>
<dbReference type="NCBIfam" id="TIGR01777">
    <property type="entry name" value="yfcH"/>
    <property type="match status" value="1"/>
</dbReference>
<dbReference type="InterPro" id="IPR010099">
    <property type="entry name" value="SDR39U1"/>
</dbReference>
<sequence length="295" mass="33271">MKKVILAGGTGFIGNYFKEQFMERGYDVHIISRHPSYISWNDESAIIDVLEGAELLVNLAGKSVNCRYNEKNKNDIMNSRLETTSILGEAILSCDNPPNVWMNSSTATIYRHAEDRPMTEENGEIGTGFSVDVAVNWEKTFFSFDLPETRQMALRTAIVLGENGGVMTPYRNLVKFGLGGAQGTGNQTFSWIHIEDLFQIVLFLKDRSDCSGVFNCSAPNPVSNQELMRELRTVMTIPLGLPSPKWLLEMGAVFIRTETELILKSRWIVPEKLLNKGYTFTFETLHQSLQDILQE</sequence>
<feature type="domain" description="NAD-dependent epimerase/dehydratase" evidence="2">
    <location>
        <begin position="4"/>
        <end position="121"/>
    </location>
</feature>
<name>A0ABN0Z3C5_9BACI</name>
<dbReference type="InterPro" id="IPR013549">
    <property type="entry name" value="DUF1731"/>
</dbReference>
<evidence type="ECO:0000313" key="4">
    <source>
        <dbReference type="EMBL" id="GAA0430694.1"/>
    </source>
</evidence>
<comment type="caution">
    <text evidence="4">The sequence shown here is derived from an EMBL/GenBank/DDBJ whole genome shotgun (WGS) entry which is preliminary data.</text>
</comment>
<dbReference type="InterPro" id="IPR036291">
    <property type="entry name" value="NAD(P)-bd_dom_sf"/>
</dbReference>
<evidence type="ECO:0000259" key="2">
    <source>
        <dbReference type="Pfam" id="PF01370"/>
    </source>
</evidence>